<reference evidence="1" key="1">
    <citation type="journal article" date="2013" name="Environ. Microbiol.">
        <title>Microbiota from the distal guts of lean and obese adolescents exhibit partial functional redundancy besides clear differences in community structure.</title>
        <authorList>
            <person name="Ferrer M."/>
            <person name="Ruiz A."/>
            <person name="Lanza F."/>
            <person name="Haange S.B."/>
            <person name="Oberbach A."/>
            <person name="Till H."/>
            <person name="Bargiela R."/>
            <person name="Campoy C."/>
            <person name="Segura M.T."/>
            <person name="Richter M."/>
            <person name="von Bergen M."/>
            <person name="Seifert J."/>
            <person name="Suarez A."/>
        </authorList>
    </citation>
    <scope>NUCLEOTIDE SEQUENCE</scope>
</reference>
<accession>K1TFD0</accession>
<protein>
    <submittedName>
        <fullName evidence="1">Uncharacterized protein</fullName>
    </submittedName>
</protein>
<feature type="non-terminal residue" evidence="1">
    <location>
        <position position="1"/>
    </location>
</feature>
<evidence type="ECO:0000313" key="1">
    <source>
        <dbReference type="EMBL" id="EKC57951.1"/>
    </source>
</evidence>
<name>K1TFD0_9ZZZZ</name>
<comment type="caution">
    <text evidence="1">The sequence shown here is derived from an EMBL/GenBank/DDBJ whole genome shotgun (WGS) entry which is preliminary data.</text>
</comment>
<sequence length="57" mass="6878">GKEIKVSQSTRSYVEDFWLMRKIYSEEKIEKAGIKKRFENNNLNQCIKEIEQEIVKK</sequence>
<dbReference type="AlphaFoldDB" id="K1TFD0"/>
<proteinExistence type="predicted"/>
<organism evidence="1">
    <name type="scientific">human gut metagenome</name>
    <dbReference type="NCBI Taxonomy" id="408170"/>
    <lineage>
        <taxon>unclassified sequences</taxon>
        <taxon>metagenomes</taxon>
        <taxon>organismal metagenomes</taxon>
    </lineage>
</organism>
<gene>
    <name evidence="1" type="ORF">OBE_10263</name>
</gene>
<dbReference type="EMBL" id="AJWZ01007070">
    <property type="protein sequence ID" value="EKC57951.1"/>
    <property type="molecule type" value="Genomic_DNA"/>
</dbReference>